<evidence type="ECO:0000256" key="8">
    <source>
        <dbReference type="ARBA" id="ARBA00022723"/>
    </source>
</evidence>
<evidence type="ECO:0000256" key="12">
    <source>
        <dbReference type="ARBA" id="ARBA00023014"/>
    </source>
</evidence>
<evidence type="ECO:0000256" key="15">
    <source>
        <dbReference type="ARBA" id="ARBA00031446"/>
    </source>
</evidence>
<evidence type="ECO:0000313" key="19">
    <source>
        <dbReference type="Proteomes" id="UP000824070"/>
    </source>
</evidence>
<evidence type="ECO:0000256" key="17">
    <source>
        <dbReference type="SAM" id="MobiDB-lite"/>
    </source>
</evidence>
<evidence type="ECO:0000256" key="1">
    <source>
        <dbReference type="ARBA" id="ARBA00002268"/>
    </source>
</evidence>
<keyword evidence="8" id="KW-0479">Metal-binding</keyword>
<dbReference type="InterPro" id="IPR003828">
    <property type="entry name" value="QueH"/>
</dbReference>
<keyword evidence="10" id="KW-0560">Oxidoreductase</keyword>
<evidence type="ECO:0000256" key="14">
    <source>
        <dbReference type="ARBA" id="ARBA00023284"/>
    </source>
</evidence>
<evidence type="ECO:0000256" key="6">
    <source>
        <dbReference type="ARBA" id="ARBA00022485"/>
    </source>
</evidence>
<organism evidence="18 19">
    <name type="scientific">Candidatus Alloenteromonas pullicola</name>
    <dbReference type="NCBI Taxonomy" id="2840784"/>
    <lineage>
        <taxon>Bacteria</taxon>
        <taxon>Bacillati</taxon>
        <taxon>Bacillota</taxon>
        <taxon>Bacillota incertae sedis</taxon>
        <taxon>Candidatus Alloenteromonas</taxon>
    </lineage>
</organism>
<dbReference type="Proteomes" id="UP000824070">
    <property type="component" value="Unassembled WGS sequence"/>
</dbReference>
<keyword evidence="11" id="KW-0408">Iron</keyword>
<dbReference type="EMBL" id="DVMV01000014">
    <property type="protein sequence ID" value="HIU45023.1"/>
    <property type="molecule type" value="Genomic_DNA"/>
</dbReference>
<evidence type="ECO:0000256" key="13">
    <source>
        <dbReference type="ARBA" id="ARBA00023157"/>
    </source>
</evidence>
<comment type="function">
    <text evidence="1">Catalyzes the conversion of epoxyqueuosine (oQ) to queuosine (Q), which is a hypermodified base found in the wobble positions of tRNA(Asp), tRNA(Asn), tRNA(His) and tRNA(Tyr).</text>
</comment>
<reference evidence="18" key="1">
    <citation type="submission" date="2020-10" db="EMBL/GenBank/DDBJ databases">
        <authorList>
            <person name="Gilroy R."/>
        </authorList>
    </citation>
    <scope>NUCLEOTIDE SEQUENCE</scope>
    <source>
        <strain evidence="18">ChiGjej1B1-22543</strain>
    </source>
</reference>
<sequence>MNLKKSRFYDYSVQEIENLSGERKRLLLHACCGPCSCFPLLFLCPHFDVTIYYVNPNIYPEQEYKRRLEELIKLLGYVKRDYGYDVSLVIPPYEPEPYQEHMKPYEGMKEGSARCLECYRYRMERAYQYAEDNDFDYFTTVMTISRQKSSEALNAIGRELSAKHPKVKYLYSDFKHNKGIDIGRDMRIHYGLYNQLYCGCRPSLLEAEEKQRKSSSNQAAEKENLDNKK</sequence>
<evidence type="ECO:0000256" key="2">
    <source>
        <dbReference type="ARBA" id="ARBA00004691"/>
    </source>
</evidence>
<reference evidence="18" key="2">
    <citation type="journal article" date="2021" name="PeerJ">
        <title>Extensive microbial diversity within the chicken gut microbiome revealed by metagenomics and culture.</title>
        <authorList>
            <person name="Gilroy R."/>
            <person name="Ravi A."/>
            <person name="Getino M."/>
            <person name="Pursley I."/>
            <person name="Horton D.L."/>
            <person name="Alikhan N.F."/>
            <person name="Baker D."/>
            <person name="Gharbi K."/>
            <person name="Hall N."/>
            <person name="Watson M."/>
            <person name="Adriaenssens E.M."/>
            <person name="Foster-Nyarko E."/>
            <person name="Jarju S."/>
            <person name="Secka A."/>
            <person name="Antonio M."/>
            <person name="Oren A."/>
            <person name="Chaudhuri R.R."/>
            <person name="La Ragione R."/>
            <person name="Hildebrand F."/>
            <person name="Pallen M.J."/>
        </authorList>
    </citation>
    <scope>NUCLEOTIDE SEQUENCE</scope>
    <source>
        <strain evidence="18">ChiGjej1B1-22543</strain>
    </source>
</reference>
<dbReference type="PANTHER" id="PTHR36701">
    <property type="entry name" value="EPOXYQUEUOSINE REDUCTASE QUEH"/>
    <property type="match status" value="1"/>
</dbReference>
<evidence type="ECO:0000256" key="11">
    <source>
        <dbReference type="ARBA" id="ARBA00023004"/>
    </source>
</evidence>
<protein>
    <recommendedName>
        <fullName evidence="5">Epoxyqueuosine reductase QueH</fullName>
        <ecNumber evidence="4">1.17.99.6</ecNumber>
    </recommendedName>
    <alternativeName>
        <fullName evidence="15">Queuosine biosynthesis protein QueH</fullName>
    </alternativeName>
</protein>
<accession>A0A9D1S398</accession>
<evidence type="ECO:0000256" key="10">
    <source>
        <dbReference type="ARBA" id="ARBA00023002"/>
    </source>
</evidence>
<feature type="compositionally biased region" description="Basic and acidic residues" evidence="17">
    <location>
        <begin position="220"/>
        <end position="229"/>
    </location>
</feature>
<evidence type="ECO:0000256" key="7">
    <source>
        <dbReference type="ARBA" id="ARBA00022694"/>
    </source>
</evidence>
<keyword evidence="14" id="KW-0676">Redox-active center</keyword>
<gene>
    <name evidence="18" type="ORF">IAC52_01860</name>
</gene>
<dbReference type="GO" id="GO:0051539">
    <property type="term" value="F:4 iron, 4 sulfur cluster binding"/>
    <property type="evidence" value="ECO:0007669"/>
    <property type="project" value="UniProtKB-KW"/>
</dbReference>
<proteinExistence type="inferred from homology"/>
<comment type="pathway">
    <text evidence="2">tRNA modification; tRNA-queuosine biosynthesis.</text>
</comment>
<dbReference type="GO" id="GO:0008616">
    <property type="term" value="P:tRNA queuosine(34) biosynthetic process"/>
    <property type="evidence" value="ECO:0007669"/>
    <property type="project" value="UniProtKB-KW"/>
</dbReference>
<evidence type="ECO:0000313" key="18">
    <source>
        <dbReference type="EMBL" id="HIU45023.1"/>
    </source>
</evidence>
<evidence type="ECO:0000256" key="5">
    <source>
        <dbReference type="ARBA" id="ARBA00016895"/>
    </source>
</evidence>
<evidence type="ECO:0000256" key="4">
    <source>
        <dbReference type="ARBA" id="ARBA00012622"/>
    </source>
</evidence>
<dbReference type="GO" id="GO:0052693">
    <property type="term" value="F:epoxyqueuosine reductase activity"/>
    <property type="evidence" value="ECO:0007669"/>
    <property type="project" value="UniProtKB-EC"/>
</dbReference>
<keyword evidence="12" id="KW-0411">Iron-sulfur</keyword>
<keyword evidence="6" id="KW-0004">4Fe-4S</keyword>
<dbReference type="Pfam" id="PF02677">
    <property type="entry name" value="QueH"/>
    <property type="match status" value="1"/>
</dbReference>
<keyword evidence="9" id="KW-0671">Queuosine biosynthesis</keyword>
<keyword evidence="13" id="KW-1015">Disulfide bond</keyword>
<dbReference type="EC" id="1.17.99.6" evidence="4"/>
<evidence type="ECO:0000256" key="16">
    <source>
        <dbReference type="ARBA" id="ARBA00047415"/>
    </source>
</evidence>
<feature type="region of interest" description="Disordered" evidence="17">
    <location>
        <begin position="209"/>
        <end position="229"/>
    </location>
</feature>
<evidence type="ECO:0000256" key="3">
    <source>
        <dbReference type="ARBA" id="ARBA00008207"/>
    </source>
</evidence>
<dbReference type="AlphaFoldDB" id="A0A9D1S398"/>
<comment type="caution">
    <text evidence="18">The sequence shown here is derived from an EMBL/GenBank/DDBJ whole genome shotgun (WGS) entry which is preliminary data.</text>
</comment>
<dbReference type="PANTHER" id="PTHR36701:SF1">
    <property type="entry name" value="EPOXYQUEUOSINE REDUCTASE QUEH"/>
    <property type="match status" value="1"/>
</dbReference>
<name>A0A9D1S398_9FIRM</name>
<keyword evidence="7" id="KW-0819">tRNA processing</keyword>
<evidence type="ECO:0000256" key="9">
    <source>
        <dbReference type="ARBA" id="ARBA00022785"/>
    </source>
</evidence>
<comment type="similarity">
    <text evidence="3">Belongs to the QueH family.</text>
</comment>
<dbReference type="GO" id="GO:0046872">
    <property type="term" value="F:metal ion binding"/>
    <property type="evidence" value="ECO:0007669"/>
    <property type="project" value="UniProtKB-KW"/>
</dbReference>
<comment type="catalytic activity">
    <reaction evidence="16">
        <text>epoxyqueuosine(34) in tRNA + AH2 = queuosine(34) in tRNA + A + H2O</text>
        <dbReference type="Rhea" id="RHEA:32159"/>
        <dbReference type="Rhea" id="RHEA-COMP:18571"/>
        <dbReference type="Rhea" id="RHEA-COMP:18582"/>
        <dbReference type="ChEBI" id="CHEBI:13193"/>
        <dbReference type="ChEBI" id="CHEBI:15377"/>
        <dbReference type="ChEBI" id="CHEBI:17499"/>
        <dbReference type="ChEBI" id="CHEBI:194431"/>
        <dbReference type="ChEBI" id="CHEBI:194443"/>
        <dbReference type="EC" id="1.17.99.6"/>
    </reaction>
</comment>